<sequence>MHHHHHGQTDPQAASSPRIRVARCRCDVITSNNRPCLLRAPSPRVLQLAHSRLRARSGSFTTAASPDRLTDATAPDSTLCTPARPTAQHHNVFTPQVLSWEEVEIGEPNEGEIRIKNKAIGVNYVDIYYRTGLHRAPLPFIPGKEAVGIVSAVGPGVTSFKVGDVVGYADNPMGSYAEEQIIPASVAIPIPPAIDDKTAASVLLKGMTAYVLVRQAFKVQRGHTVLVHAAAGGVGSLLCQWANTLGATVIGTVSTEEKAAQATQDGCQHVIVYTKEDFVTRVAEITSGEGVHVVYDAVGKDTFQGSLACLMPRGCMISYGQSSGSRPDPVRLSDLAPKSLILGRPGLMHYTTNRDELLQAASEVFDGITAGVLQVHANHVYLLSEAARAHKDLEARRTSGSIVLVPDSQSL</sequence>
<reference evidence="6" key="1">
    <citation type="submission" date="2024-10" db="EMBL/GenBank/DDBJ databases">
        <authorList>
            <person name="Ryan C."/>
        </authorList>
    </citation>
    <scope>NUCLEOTIDE SEQUENCE [LARGE SCALE GENOMIC DNA]</scope>
</reference>
<dbReference type="Gene3D" id="3.40.50.720">
    <property type="entry name" value="NAD(P)-binding Rossmann-like Domain"/>
    <property type="match status" value="1"/>
</dbReference>
<dbReference type="InterPro" id="IPR011032">
    <property type="entry name" value="GroES-like_sf"/>
</dbReference>
<evidence type="ECO:0000256" key="3">
    <source>
        <dbReference type="ARBA" id="ARBA00023002"/>
    </source>
</evidence>
<evidence type="ECO:0000256" key="4">
    <source>
        <dbReference type="ARBA" id="ARBA00070796"/>
    </source>
</evidence>
<dbReference type="Pfam" id="PF08240">
    <property type="entry name" value="ADH_N"/>
    <property type="match status" value="1"/>
</dbReference>
<dbReference type="Proteomes" id="UP001497457">
    <property type="component" value="Chromosome 15b"/>
</dbReference>
<dbReference type="Gene3D" id="3.90.180.10">
    <property type="entry name" value="Medium-chain alcohol dehydrogenases, catalytic domain"/>
    <property type="match status" value="1"/>
</dbReference>
<feature type="domain" description="Enoyl reductase (ER)" evidence="5">
    <location>
        <begin position="93"/>
        <end position="404"/>
    </location>
</feature>
<dbReference type="CDD" id="cd05286">
    <property type="entry name" value="QOR2"/>
    <property type="match status" value="1"/>
</dbReference>
<accession>A0ABC8XW70</accession>
<dbReference type="InterPro" id="IPR036291">
    <property type="entry name" value="NAD(P)-bd_dom_sf"/>
</dbReference>
<evidence type="ECO:0000313" key="7">
    <source>
        <dbReference type="Proteomes" id="UP001497457"/>
    </source>
</evidence>
<comment type="subunit">
    <text evidence="1">Homodimer.</text>
</comment>
<dbReference type="InterPro" id="IPR020843">
    <property type="entry name" value="ER"/>
</dbReference>
<dbReference type="PANTHER" id="PTHR48106">
    <property type="entry name" value="QUINONE OXIDOREDUCTASE PIG3-RELATED"/>
    <property type="match status" value="1"/>
</dbReference>
<dbReference type="SUPFAM" id="SSF50129">
    <property type="entry name" value="GroES-like"/>
    <property type="match status" value="1"/>
</dbReference>
<keyword evidence="2" id="KW-0521">NADP</keyword>
<keyword evidence="7" id="KW-1185">Reference proteome</keyword>
<dbReference type="InterPro" id="IPR047618">
    <property type="entry name" value="QOR-like"/>
</dbReference>
<evidence type="ECO:0000313" key="6">
    <source>
        <dbReference type="EMBL" id="CAL4932275.1"/>
    </source>
</evidence>
<dbReference type="EMBL" id="OZ075125">
    <property type="protein sequence ID" value="CAL4932275.1"/>
    <property type="molecule type" value="Genomic_DNA"/>
</dbReference>
<evidence type="ECO:0000256" key="2">
    <source>
        <dbReference type="ARBA" id="ARBA00022857"/>
    </source>
</evidence>
<organism evidence="6 7">
    <name type="scientific">Urochloa decumbens</name>
    <dbReference type="NCBI Taxonomy" id="240449"/>
    <lineage>
        <taxon>Eukaryota</taxon>
        <taxon>Viridiplantae</taxon>
        <taxon>Streptophyta</taxon>
        <taxon>Embryophyta</taxon>
        <taxon>Tracheophyta</taxon>
        <taxon>Spermatophyta</taxon>
        <taxon>Magnoliopsida</taxon>
        <taxon>Liliopsida</taxon>
        <taxon>Poales</taxon>
        <taxon>Poaceae</taxon>
        <taxon>PACMAD clade</taxon>
        <taxon>Panicoideae</taxon>
        <taxon>Panicodae</taxon>
        <taxon>Paniceae</taxon>
        <taxon>Melinidinae</taxon>
        <taxon>Urochloa</taxon>
    </lineage>
</organism>
<keyword evidence="3" id="KW-0560">Oxidoreductase</keyword>
<protein>
    <recommendedName>
        <fullName evidence="4">Probable quinone oxidoreductase</fullName>
    </recommendedName>
</protein>
<dbReference type="AlphaFoldDB" id="A0ABC8XW70"/>
<dbReference type="PANTHER" id="PTHR48106:SF11">
    <property type="entry name" value="OS10G0561100 PROTEIN"/>
    <property type="match status" value="1"/>
</dbReference>
<evidence type="ECO:0000259" key="5">
    <source>
        <dbReference type="SMART" id="SM00829"/>
    </source>
</evidence>
<evidence type="ECO:0000256" key="1">
    <source>
        <dbReference type="ARBA" id="ARBA00011738"/>
    </source>
</evidence>
<name>A0ABC8XW70_9POAL</name>
<dbReference type="FunFam" id="3.40.50.720:FF:000053">
    <property type="entry name" value="Quinone oxidoreductase 1"/>
    <property type="match status" value="1"/>
</dbReference>
<proteinExistence type="predicted"/>
<dbReference type="SUPFAM" id="SSF51735">
    <property type="entry name" value="NAD(P)-binding Rossmann-fold domains"/>
    <property type="match status" value="1"/>
</dbReference>
<dbReference type="InterPro" id="IPR013154">
    <property type="entry name" value="ADH-like_N"/>
</dbReference>
<dbReference type="SMART" id="SM00829">
    <property type="entry name" value="PKS_ER"/>
    <property type="match status" value="1"/>
</dbReference>
<dbReference type="GO" id="GO:0016491">
    <property type="term" value="F:oxidoreductase activity"/>
    <property type="evidence" value="ECO:0007669"/>
    <property type="project" value="UniProtKB-KW"/>
</dbReference>
<dbReference type="InterPro" id="IPR013149">
    <property type="entry name" value="ADH-like_C"/>
</dbReference>
<dbReference type="Pfam" id="PF00107">
    <property type="entry name" value="ADH_zinc_N"/>
    <property type="match status" value="1"/>
</dbReference>
<gene>
    <name evidence="6" type="ORF">URODEC1_LOCUS27533</name>
</gene>